<evidence type="ECO:0000313" key="5">
    <source>
        <dbReference type="Proteomes" id="UP000507245"/>
    </source>
</evidence>
<feature type="region of interest" description="Disordered" evidence="1">
    <location>
        <begin position="28"/>
        <end position="67"/>
    </location>
</feature>
<evidence type="ECO:0000313" key="2">
    <source>
        <dbReference type="EMBL" id="CAB4279764.1"/>
    </source>
</evidence>
<reference evidence="3 4" key="2">
    <citation type="submission" date="2020-05" db="EMBL/GenBank/DDBJ databases">
        <authorList>
            <person name="Campoy J."/>
            <person name="Schneeberger K."/>
            <person name="Spophaly S."/>
        </authorList>
    </citation>
    <scope>NUCLEOTIDE SEQUENCE [LARGE SCALE GENOMIC DNA]</scope>
    <source>
        <strain evidence="3">PruArmRojPasFocal</strain>
    </source>
</reference>
<dbReference type="AlphaFoldDB" id="A0A6J5XSA6"/>
<dbReference type="Proteomes" id="UP000507245">
    <property type="component" value="Unassembled WGS sequence"/>
</dbReference>
<evidence type="ECO:0000313" key="4">
    <source>
        <dbReference type="Proteomes" id="UP000507222"/>
    </source>
</evidence>
<gene>
    <name evidence="2" type="ORF">CURHAP_LOCUS32346</name>
    <name evidence="3" type="ORF">ORAREDHAP_LOCUS42445</name>
</gene>
<dbReference type="EMBL" id="CAEKKB010000007">
    <property type="protein sequence ID" value="CAB4316609.1"/>
    <property type="molecule type" value="Genomic_DNA"/>
</dbReference>
<organism evidence="3 5">
    <name type="scientific">Prunus armeniaca</name>
    <name type="common">Apricot</name>
    <name type="synonym">Armeniaca vulgaris</name>
    <dbReference type="NCBI Taxonomy" id="36596"/>
    <lineage>
        <taxon>Eukaryota</taxon>
        <taxon>Viridiplantae</taxon>
        <taxon>Streptophyta</taxon>
        <taxon>Embryophyta</taxon>
        <taxon>Tracheophyta</taxon>
        <taxon>Spermatophyta</taxon>
        <taxon>Magnoliopsida</taxon>
        <taxon>eudicotyledons</taxon>
        <taxon>Gunneridae</taxon>
        <taxon>Pentapetalae</taxon>
        <taxon>rosids</taxon>
        <taxon>fabids</taxon>
        <taxon>Rosales</taxon>
        <taxon>Rosaceae</taxon>
        <taxon>Amygdaloideae</taxon>
        <taxon>Amygdaleae</taxon>
        <taxon>Prunus</taxon>
    </lineage>
</organism>
<keyword evidence="5" id="KW-1185">Reference proteome</keyword>
<accession>A0A6J5XSA6</accession>
<dbReference type="EMBL" id="CAEKDK010000005">
    <property type="protein sequence ID" value="CAB4279764.1"/>
    <property type="molecule type" value="Genomic_DNA"/>
</dbReference>
<evidence type="ECO:0000313" key="3">
    <source>
        <dbReference type="EMBL" id="CAB4316609.1"/>
    </source>
</evidence>
<evidence type="ECO:0000256" key="1">
    <source>
        <dbReference type="SAM" id="MobiDB-lite"/>
    </source>
</evidence>
<protein>
    <submittedName>
        <fullName evidence="3">Uncharacterized protein</fullName>
    </submittedName>
</protein>
<name>A0A6J5XSA6_PRUAR</name>
<reference evidence="5" key="1">
    <citation type="journal article" date="2020" name="Genome Biol.">
        <title>Gamete binning: chromosome-level and haplotype-resolved genome assembly enabled by high-throughput single-cell sequencing of gamete genomes.</title>
        <authorList>
            <person name="Campoy J.A."/>
            <person name="Sun H."/>
            <person name="Goel M."/>
            <person name="Jiao W.-B."/>
            <person name="Folz-Donahue K."/>
            <person name="Wang N."/>
            <person name="Rubio M."/>
            <person name="Liu C."/>
            <person name="Kukat C."/>
            <person name="Ruiz D."/>
            <person name="Huettel B."/>
            <person name="Schneeberger K."/>
        </authorList>
    </citation>
    <scope>NUCLEOTIDE SEQUENCE [LARGE SCALE GENOMIC DNA]</scope>
    <source>
        <strain evidence="5">cv. Rojo Pasion</strain>
    </source>
</reference>
<dbReference type="Proteomes" id="UP000507222">
    <property type="component" value="Unassembled WGS sequence"/>
</dbReference>
<proteinExistence type="predicted"/>
<sequence>MPELECRTPALLDLNPIRLPALSMDRKIRRKRQWKQRKELRSSPRHSNSFGRATPFKPSIGGSLLRD</sequence>